<name>A0A841FZH6_9ACTN</name>
<feature type="transmembrane region" description="Helical" evidence="1">
    <location>
        <begin position="233"/>
        <end position="255"/>
    </location>
</feature>
<protein>
    <submittedName>
        <fullName evidence="2">Uncharacterized protein</fullName>
    </submittedName>
</protein>
<sequence length="456" mass="48364">MLVLQVCVFAIAAWLGAHLLARSPRKPAVRWAAIGAFGCALAIAADAVGRGLANQDHLRVASFALFVVPMVAWPLVLARLAEPSAVTPAWQRRLLVLSVVSLIVAGGLAFADRSANWVPGVLAVVPVLAFAVTFPRIRHRRVRSLSLVATLLFGLGLSFPAYAAELLPDGLLLPMLGVDLIVLAVAVAIADAFDEGTELRADMARSAIFSGLAGLVFGGQVGLAFLVTGTGPAMTALLFGVVAAAVTGQSVHGVLNRTVDRLAFAGRPETVREREELREAADALARRPEPSAFAFPPDREFTRLVRRALSDYAHLGRLVASPLTGLPVIGERLAARGSADQPLERAAELKAVLREGIERLRPQPGQFSTADEWRFFNAVHYPYVVGLRPYSVRARHENLSPDAAAVLTWFRAGVPERTLHNWQNQAAALIAADLKGRAGADSAVSGSVAPVPGSAS</sequence>
<feature type="transmembrane region" description="Helical" evidence="1">
    <location>
        <begin position="6"/>
        <end position="21"/>
    </location>
</feature>
<evidence type="ECO:0000313" key="2">
    <source>
        <dbReference type="EMBL" id="MBB6037340.1"/>
    </source>
</evidence>
<dbReference type="Proteomes" id="UP000548476">
    <property type="component" value="Unassembled WGS sequence"/>
</dbReference>
<feature type="transmembrane region" description="Helical" evidence="1">
    <location>
        <begin position="117"/>
        <end position="137"/>
    </location>
</feature>
<evidence type="ECO:0000256" key="1">
    <source>
        <dbReference type="SAM" id="Phobius"/>
    </source>
</evidence>
<dbReference type="RefSeq" id="WP_184790164.1">
    <property type="nucleotide sequence ID" value="NZ_BONT01000081.1"/>
</dbReference>
<keyword evidence="1" id="KW-0812">Transmembrane</keyword>
<feature type="transmembrane region" description="Helical" evidence="1">
    <location>
        <begin position="28"/>
        <end position="48"/>
    </location>
</feature>
<proteinExistence type="predicted"/>
<feature type="transmembrane region" description="Helical" evidence="1">
    <location>
        <begin position="144"/>
        <end position="164"/>
    </location>
</feature>
<feature type="transmembrane region" description="Helical" evidence="1">
    <location>
        <begin position="93"/>
        <end position="111"/>
    </location>
</feature>
<dbReference type="AlphaFoldDB" id="A0A841FZH6"/>
<keyword evidence="3" id="KW-1185">Reference proteome</keyword>
<comment type="caution">
    <text evidence="2">The sequence shown here is derived from an EMBL/GenBank/DDBJ whole genome shotgun (WGS) entry which is preliminary data.</text>
</comment>
<keyword evidence="1" id="KW-0472">Membrane</keyword>
<dbReference type="EMBL" id="JACHGT010000012">
    <property type="protein sequence ID" value="MBB6037340.1"/>
    <property type="molecule type" value="Genomic_DNA"/>
</dbReference>
<gene>
    <name evidence="2" type="ORF">HNR73_005216</name>
</gene>
<reference evidence="2 3" key="1">
    <citation type="submission" date="2020-08" db="EMBL/GenBank/DDBJ databases">
        <title>Genomic Encyclopedia of Type Strains, Phase IV (KMG-IV): sequencing the most valuable type-strain genomes for metagenomic binning, comparative biology and taxonomic classification.</title>
        <authorList>
            <person name="Goeker M."/>
        </authorList>
    </citation>
    <scope>NUCLEOTIDE SEQUENCE [LARGE SCALE GENOMIC DNA]</scope>
    <source>
        <strain evidence="2 3">YIM 65646</strain>
    </source>
</reference>
<feature type="transmembrane region" description="Helical" evidence="1">
    <location>
        <begin position="60"/>
        <end position="81"/>
    </location>
</feature>
<feature type="transmembrane region" description="Helical" evidence="1">
    <location>
        <begin position="206"/>
        <end position="227"/>
    </location>
</feature>
<feature type="transmembrane region" description="Helical" evidence="1">
    <location>
        <begin position="170"/>
        <end position="194"/>
    </location>
</feature>
<organism evidence="2 3">
    <name type="scientific">Phytomonospora endophytica</name>
    <dbReference type="NCBI Taxonomy" id="714109"/>
    <lineage>
        <taxon>Bacteria</taxon>
        <taxon>Bacillati</taxon>
        <taxon>Actinomycetota</taxon>
        <taxon>Actinomycetes</taxon>
        <taxon>Micromonosporales</taxon>
        <taxon>Micromonosporaceae</taxon>
        <taxon>Phytomonospora</taxon>
    </lineage>
</organism>
<evidence type="ECO:0000313" key="3">
    <source>
        <dbReference type="Proteomes" id="UP000548476"/>
    </source>
</evidence>
<keyword evidence="1" id="KW-1133">Transmembrane helix</keyword>
<accession>A0A841FZH6</accession>